<keyword evidence="1" id="KW-0472">Membrane</keyword>
<evidence type="ECO:0000313" key="3">
    <source>
        <dbReference type="Proteomes" id="UP001497516"/>
    </source>
</evidence>
<evidence type="ECO:0000313" key="2">
    <source>
        <dbReference type="EMBL" id="CAL1409001.1"/>
    </source>
</evidence>
<dbReference type="PANTHER" id="PTHR35771">
    <property type="entry name" value="TRANSMEMBRANE PROTEIN-RELATED"/>
    <property type="match status" value="1"/>
</dbReference>
<keyword evidence="1" id="KW-1133">Transmembrane helix</keyword>
<feature type="transmembrane region" description="Helical" evidence="1">
    <location>
        <begin position="17"/>
        <end position="36"/>
    </location>
</feature>
<keyword evidence="3" id="KW-1185">Reference proteome</keyword>
<dbReference type="PANTHER" id="PTHR35771:SF3">
    <property type="entry name" value="TRANSMEMBRANE PROTEIN"/>
    <property type="match status" value="1"/>
</dbReference>
<keyword evidence="1" id="KW-0812">Transmembrane</keyword>
<dbReference type="EMBL" id="OZ034821">
    <property type="protein sequence ID" value="CAL1409001.1"/>
    <property type="molecule type" value="Genomic_DNA"/>
</dbReference>
<protein>
    <submittedName>
        <fullName evidence="2">Uncharacterized protein</fullName>
    </submittedName>
</protein>
<organism evidence="2 3">
    <name type="scientific">Linum trigynum</name>
    <dbReference type="NCBI Taxonomy" id="586398"/>
    <lineage>
        <taxon>Eukaryota</taxon>
        <taxon>Viridiplantae</taxon>
        <taxon>Streptophyta</taxon>
        <taxon>Embryophyta</taxon>
        <taxon>Tracheophyta</taxon>
        <taxon>Spermatophyta</taxon>
        <taxon>Magnoliopsida</taxon>
        <taxon>eudicotyledons</taxon>
        <taxon>Gunneridae</taxon>
        <taxon>Pentapetalae</taxon>
        <taxon>rosids</taxon>
        <taxon>fabids</taxon>
        <taxon>Malpighiales</taxon>
        <taxon>Linaceae</taxon>
        <taxon>Linum</taxon>
    </lineage>
</organism>
<accession>A0AAV2GE50</accession>
<gene>
    <name evidence="2" type="ORF">LTRI10_LOCUS48546</name>
</gene>
<evidence type="ECO:0000256" key="1">
    <source>
        <dbReference type="SAM" id="Phobius"/>
    </source>
</evidence>
<dbReference type="Proteomes" id="UP001497516">
    <property type="component" value="Chromosome 8"/>
</dbReference>
<dbReference type="AlphaFoldDB" id="A0AAV2GE50"/>
<proteinExistence type="predicted"/>
<sequence>MFDFGDELTLQSYRIPWLIWIQILVLLLIVFLFYCFSFSVTSPADDASLLSSSAPASADSASSSYSRDSDDIKKIAKHGGGDASTNIADYVRHCQVTRSQSIKGELAMTTTTTTGRRIVREDTIEGDAISNYHPCNYIRLAKLVFLKCFGLDCEFERSSNSEKKKRR</sequence>
<name>A0AAV2GE50_9ROSI</name>
<reference evidence="2 3" key="1">
    <citation type="submission" date="2024-04" db="EMBL/GenBank/DDBJ databases">
        <authorList>
            <person name="Fracassetti M."/>
        </authorList>
    </citation>
    <scope>NUCLEOTIDE SEQUENCE [LARGE SCALE GENOMIC DNA]</scope>
</reference>